<feature type="domain" description="Lon proteolytic" evidence="7">
    <location>
        <begin position="107"/>
        <end position="237"/>
    </location>
</feature>
<dbReference type="FunFam" id="1.10.8.60:FF:000043">
    <property type="entry name" value="Lon protease homolog, mitochondrial"/>
    <property type="match status" value="1"/>
</dbReference>
<dbReference type="InterPro" id="IPR008268">
    <property type="entry name" value="Peptidase_S16_AS"/>
</dbReference>
<keyword evidence="4" id="KW-0720">Serine protease</keyword>
<protein>
    <submittedName>
        <fullName evidence="9">Lon protease homolog, mitochondrial-like</fullName>
    </submittedName>
</protein>
<evidence type="ECO:0000313" key="9">
    <source>
        <dbReference type="RefSeq" id="XP_047739290.1"/>
    </source>
</evidence>
<evidence type="ECO:0000256" key="4">
    <source>
        <dbReference type="ARBA" id="ARBA00022825"/>
    </source>
</evidence>
<keyword evidence="8" id="KW-1185">Reference proteome</keyword>
<evidence type="ECO:0000259" key="7">
    <source>
        <dbReference type="PROSITE" id="PS51786"/>
    </source>
</evidence>
<organism evidence="8 9">
    <name type="scientific">Hyalella azteca</name>
    <name type="common">Amphipod</name>
    <dbReference type="NCBI Taxonomy" id="294128"/>
    <lineage>
        <taxon>Eukaryota</taxon>
        <taxon>Metazoa</taxon>
        <taxon>Ecdysozoa</taxon>
        <taxon>Arthropoda</taxon>
        <taxon>Crustacea</taxon>
        <taxon>Multicrustacea</taxon>
        <taxon>Malacostraca</taxon>
        <taxon>Eumalacostraca</taxon>
        <taxon>Peracarida</taxon>
        <taxon>Amphipoda</taxon>
        <taxon>Senticaudata</taxon>
        <taxon>Talitrida</taxon>
        <taxon>Talitroidea</taxon>
        <taxon>Hyalellidae</taxon>
        <taxon>Hyalella</taxon>
    </lineage>
</organism>
<dbReference type="GO" id="GO:0007005">
    <property type="term" value="P:mitochondrion organization"/>
    <property type="evidence" value="ECO:0007669"/>
    <property type="project" value="TreeGrafter"/>
</dbReference>
<evidence type="ECO:0000256" key="6">
    <source>
        <dbReference type="PROSITE-ProRule" id="PRU01122"/>
    </source>
</evidence>
<reference evidence="9" key="1">
    <citation type="submission" date="2025-08" db="UniProtKB">
        <authorList>
            <consortium name="RefSeq"/>
        </authorList>
    </citation>
    <scope>IDENTIFICATION</scope>
</reference>
<dbReference type="RefSeq" id="XP_047739290.1">
    <property type="nucleotide sequence ID" value="XM_047883334.1"/>
</dbReference>
<sequence length="237" mass="25920">MEMIDISGYVAEEKMEIAKAYLIPQAMKASGIEEQKISLEPAAIETLIKRYCRESGVRSLQKLIERIMRRAAFTLVSEKPECVAVQEINLEEFVGKPKFTTDRMYDITPPGVVMGLAWTAMGGSTLYIETSMRPMTSPATTPTEKEGAPLQGSLETTGHLGDVMKESVRIAYTFAKNFLAAQEPDNKALIQNHLHLHVPEGAVPKDGPSAGITIVTALVSLARNLPTRQDVAMTGEV</sequence>
<dbReference type="GeneID" id="108682084"/>
<comment type="caution">
    <text evidence="6">Lacks conserved residue(s) required for the propagation of feature annotation.</text>
</comment>
<dbReference type="AlphaFoldDB" id="A0A979FQA3"/>
<dbReference type="Gene3D" id="3.30.230.10">
    <property type="match status" value="1"/>
</dbReference>
<dbReference type="GO" id="GO:0004252">
    <property type="term" value="F:serine-type endopeptidase activity"/>
    <property type="evidence" value="ECO:0007669"/>
    <property type="project" value="InterPro"/>
</dbReference>
<dbReference type="SUPFAM" id="SSF52540">
    <property type="entry name" value="P-loop containing nucleoside triphosphate hydrolases"/>
    <property type="match status" value="1"/>
</dbReference>
<keyword evidence="5" id="KW-0067">ATP-binding</keyword>
<dbReference type="GO" id="GO:0003697">
    <property type="term" value="F:single-stranded DNA binding"/>
    <property type="evidence" value="ECO:0007669"/>
    <property type="project" value="TreeGrafter"/>
</dbReference>
<dbReference type="Pfam" id="PF22667">
    <property type="entry name" value="Lon_lid"/>
    <property type="match status" value="1"/>
</dbReference>
<dbReference type="PANTHER" id="PTHR43718:SF2">
    <property type="entry name" value="LON PROTEASE HOMOLOG, MITOCHONDRIAL"/>
    <property type="match status" value="1"/>
</dbReference>
<evidence type="ECO:0000256" key="1">
    <source>
        <dbReference type="ARBA" id="ARBA00022670"/>
    </source>
</evidence>
<accession>A0A979FQA3</accession>
<dbReference type="Gene3D" id="1.10.8.60">
    <property type="match status" value="1"/>
</dbReference>
<dbReference type="GO" id="GO:0006515">
    <property type="term" value="P:protein quality control for misfolded or incompletely synthesized proteins"/>
    <property type="evidence" value="ECO:0007669"/>
    <property type="project" value="TreeGrafter"/>
</dbReference>
<dbReference type="GO" id="GO:0005759">
    <property type="term" value="C:mitochondrial matrix"/>
    <property type="evidence" value="ECO:0007669"/>
    <property type="project" value="TreeGrafter"/>
</dbReference>
<dbReference type="InterPro" id="IPR054594">
    <property type="entry name" value="Lon_lid"/>
</dbReference>
<feature type="non-terminal residue" evidence="9">
    <location>
        <position position="237"/>
    </location>
</feature>
<dbReference type="KEGG" id="hazt:108682084"/>
<dbReference type="SUPFAM" id="SSF54211">
    <property type="entry name" value="Ribosomal protein S5 domain 2-like"/>
    <property type="match status" value="1"/>
</dbReference>
<gene>
    <name evidence="9" type="primary">LOC108682084</name>
</gene>
<dbReference type="Proteomes" id="UP000694843">
    <property type="component" value="Unplaced"/>
</dbReference>
<evidence type="ECO:0000256" key="3">
    <source>
        <dbReference type="ARBA" id="ARBA00022801"/>
    </source>
</evidence>
<dbReference type="InterPro" id="IPR008269">
    <property type="entry name" value="Lon_proteolytic"/>
</dbReference>
<keyword evidence="2" id="KW-0547">Nucleotide-binding</keyword>
<dbReference type="GO" id="GO:0051131">
    <property type="term" value="P:chaperone-mediated protein complex assembly"/>
    <property type="evidence" value="ECO:0007669"/>
    <property type="project" value="TreeGrafter"/>
</dbReference>
<evidence type="ECO:0000313" key="8">
    <source>
        <dbReference type="Proteomes" id="UP000694843"/>
    </source>
</evidence>
<dbReference type="GO" id="GO:0005524">
    <property type="term" value="F:ATP binding"/>
    <property type="evidence" value="ECO:0007669"/>
    <property type="project" value="UniProtKB-KW"/>
</dbReference>
<dbReference type="PRINTS" id="PR00830">
    <property type="entry name" value="ENDOLAPTASE"/>
</dbReference>
<dbReference type="Pfam" id="PF05362">
    <property type="entry name" value="Lon_C"/>
    <property type="match status" value="1"/>
</dbReference>
<dbReference type="PROSITE" id="PS01046">
    <property type="entry name" value="LON_SER"/>
    <property type="match status" value="1"/>
</dbReference>
<dbReference type="PANTHER" id="PTHR43718">
    <property type="entry name" value="LON PROTEASE"/>
    <property type="match status" value="1"/>
</dbReference>
<dbReference type="PROSITE" id="PS51786">
    <property type="entry name" value="LON_PROTEOLYTIC"/>
    <property type="match status" value="1"/>
</dbReference>
<dbReference type="InterPro" id="IPR027065">
    <property type="entry name" value="Lon_Prtase"/>
</dbReference>
<proteinExistence type="predicted"/>
<keyword evidence="3" id="KW-0378">Hydrolase</keyword>
<name>A0A979FQA3_HYAAZ</name>
<dbReference type="InterPro" id="IPR027417">
    <property type="entry name" value="P-loop_NTPase"/>
</dbReference>
<dbReference type="InterPro" id="IPR020568">
    <property type="entry name" value="Ribosomal_Su5_D2-typ_SF"/>
</dbReference>
<evidence type="ECO:0000256" key="5">
    <source>
        <dbReference type="ARBA" id="ARBA00022840"/>
    </source>
</evidence>
<dbReference type="GO" id="GO:0004176">
    <property type="term" value="F:ATP-dependent peptidase activity"/>
    <property type="evidence" value="ECO:0007669"/>
    <property type="project" value="InterPro"/>
</dbReference>
<dbReference type="InterPro" id="IPR014721">
    <property type="entry name" value="Ribsml_uS5_D2-typ_fold_subgr"/>
</dbReference>
<keyword evidence="1" id="KW-0645">Protease</keyword>
<evidence type="ECO:0000256" key="2">
    <source>
        <dbReference type="ARBA" id="ARBA00022741"/>
    </source>
</evidence>
<dbReference type="OrthoDB" id="2411602at2759"/>
<dbReference type="OMA" id="HNDIHIH"/>